<dbReference type="SUPFAM" id="SSF48452">
    <property type="entry name" value="TPR-like"/>
    <property type="match status" value="1"/>
</dbReference>
<dbReference type="Pfam" id="PF10602">
    <property type="entry name" value="RPN7"/>
    <property type="match status" value="1"/>
</dbReference>
<name>A0A0N0RRX6_9BASI</name>
<evidence type="ECO:0000256" key="4">
    <source>
        <dbReference type="ARBA" id="ARBA00022790"/>
    </source>
</evidence>
<dbReference type="EMBL" id="LGAV01000008">
    <property type="protein sequence ID" value="KOS12879.1"/>
    <property type="molecule type" value="Genomic_DNA"/>
</dbReference>
<dbReference type="GO" id="GO:0008180">
    <property type="term" value="C:COP9 signalosome"/>
    <property type="evidence" value="ECO:0007669"/>
    <property type="project" value="UniProtKB-KW"/>
</dbReference>
<dbReference type="STRING" id="77020.A0A0N0RRX6"/>
<keyword evidence="8" id="KW-1185">Reference proteome</keyword>
<comment type="caution">
    <text evidence="7">The sequence shown here is derived from an EMBL/GenBank/DDBJ whole genome shotgun (WGS) entry which is preliminary data.</text>
</comment>
<evidence type="ECO:0000259" key="6">
    <source>
        <dbReference type="Pfam" id="PF10602"/>
    </source>
</evidence>
<evidence type="ECO:0000256" key="1">
    <source>
        <dbReference type="ARBA" id="ARBA00004123"/>
    </source>
</evidence>
<keyword evidence="4" id="KW-0736">Signalosome</keyword>
<dbReference type="Gene3D" id="1.25.40.570">
    <property type="match status" value="2"/>
</dbReference>
<dbReference type="AlphaFoldDB" id="A0A0N0RRX6"/>
<sequence>MMDDDIVETCRGWTRIHSLCYIAQHGPTAQQPSADDEASRLIQTTTWSTDTLDRLCLGRHRPMTDEEKAWYKATKTWCEQEHARLTAALATCEAQGVHEPWRLAYLNLGDFSMRCGAFHEAVTYYDKACEYSTTNEHMLSMYMNALEAAWHAHEPTRVLTYVDQAMIVLQMLERLWKGPADPDAWTKALQQGTGATTLPTSDVPTTTPGCAEMASLYVGAREASVASLPMIRARLEAFRFLAQWSLCSIYDEAWPDVYDASLWTAYSDVLAPQQWVWYTVIYALGCEPAAQRQRASHILAMPTFQAHTAVEDTPRRILTAYVRSDFVTCWQLIQETAASAWAMDPVLGIERSQALVPILGRRLLACYLSAFERVSLSTLRATFGADVCAWLVDLASVCQGRIDWEAQVWAASTTARPPRCGNEWA</sequence>
<evidence type="ECO:0000256" key="2">
    <source>
        <dbReference type="ARBA" id="ARBA00004496"/>
    </source>
</evidence>
<dbReference type="InterPro" id="IPR011990">
    <property type="entry name" value="TPR-like_helical_dom_sf"/>
</dbReference>
<dbReference type="Proteomes" id="UP000037751">
    <property type="component" value="Unassembled WGS sequence"/>
</dbReference>
<dbReference type="GO" id="GO:0005737">
    <property type="term" value="C:cytoplasm"/>
    <property type="evidence" value="ECO:0007669"/>
    <property type="project" value="UniProtKB-SubCell"/>
</dbReference>
<organism evidence="7 8">
    <name type="scientific">Malassezia pachydermatis</name>
    <dbReference type="NCBI Taxonomy" id="77020"/>
    <lineage>
        <taxon>Eukaryota</taxon>
        <taxon>Fungi</taxon>
        <taxon>Dikarya</taxon>
        <taxon>Basidiomycota</taxon>
        <taxon>Ustilaginomycotina</taxon>
        <taxon>Malasseziomycetes</taxon>
        <taxon>Malasseziales</taxon>
        <taxon>Malasseziaceae</taxon>
        <taxon>Malassezia</taxon>
    </lineage>
</organism>
<evidence type="ECO:0000313" key="7">
    <source>
        <dbReference type="EMBL" id="KOS12879.1"/>
    </source>
</evidence>
<proteinExistence type="predicted"/>
<evidence type="ECO:0000256" key="5">
    <source>
        <dbReference type="ARBA" id="ARBA00023242"/>
    </source>
</evidence>
<dbReference type="InterPro" id="IPR019585">
    <property type="entry name" value="Rpn7/CSN1"/>
</dbReference>
<accession>A0A0N0RRX6</accession>
<dbReference type="OrthoDB" id="422427at2759"/>
<dbReference type="InterPro" id="IPR045135">
    <property type="entry name" value="Rpn7_N"/>
</dbReference>
<reference evidence="7 8" key="1">
    <citation type="submission" date="2015-07" db="EMBL/GenBank/DDBJ databases">
        <title>Draft Genome Sequence of Malassezia furfur CBS1878 and Malassezia pachydermatis CBS1879.</title>
        <authorList>
            <person name="Triana S."/>
            <person name="Ohm R."/>
            <person name="Gonzalez A."/>
            <person name="DeCock H."/>
            <person name="Restrepo S."/>
            <person name="Celis A."/>
        </authorList>
    </citation>
    <scope>NUCLEOTIDE SEQUENCE [LARGE SCALE GENOMIC DNA]</scope>
    <source>
        <strain evidence="7 8">CBS 1879</strain>
    </source>
</reference>
<dbReference type="VEuPathDB" id="FungiDB:Malapachy_0503"/>
<evidence type="ECO:0000313" key="8">
    <source>
        <dbReference type="Proteomes" id="UP000037751"/>
    </source>
</evidence>
<protein>
    <submittedName>
        <fullName evidence="7">Fusca protein fus6</fullName>
    </submittedName>
</protein>
<evidence type="ECO:0000256" key="3">
    <source>
        <dbReference type="ARBA" id="ARBA00022490"/>
    </source>
</evidence>
<dbReference type="GeneID" id="28726895"/>
<dbReference type="RefSeq" id="XP_017990511.1">
    <property type="nucleotide sequence ID" value="XM_018135020.1"/>
</dbReference>
<comment type="subcellular location">
    <subcellularLocation>
        <location evidence="2">Cytoplasm</location>
    </subcellularLocation>
    <subcellularLocation>
        <location evidence="1">Nucleus</location>
    </subcellularLocation>
</comment>
<dbReference type="PANTHER" id="PTHR14145:SF2">
    <property type="entry name" value="COP9 SIGNALOSOME COMPLEX SUBUNIT 1"/>
    <property type="match status" value="1"/>
</dbReference>
<dbReference type="PANTHER" id="PTHR14145">
    <property type="entry name" value="26S PROTESOME SUBUNIT 6"/>
    <property type="match status" value="1"/>
</dbReference>
<gene>
    <name evidence="7" type="ORF">Malapachy_0503</name>
</gene>
<keyword evidence="3" id="KW-0963">Cytoplasm</keyword>
<keyword evidence="5" id="KW-0539">Nucleus</keyword>
<feature type="domain" description="26S proteasome regulatory subunit Rpn7 N-terminal" evidence="6">
    <location>
        <begin position="68"/>
        <end position="284"/>
    </location>
</feature>